<dbReference type="OrthoDB" id="2508185at2759"/>
<feature type="chain" id="PRO_5005549981" description="Secreted protein" evidence="1">
    <location>
        <begin position="21"/>
        <end position="219"/>
    </location>
</feature>
<dbReference type="AlphaFoldDB" id="A0A0L0VDK6"/>
<organism evidence="2 3">
    <name type="scientific">Puccinia striiformis f. sp. tritici PST-78</name>
    <dbReference type="NCBI Taxonomy" id="1165861"/>
    <lineage>
        <taxon>Eukaryota</taxon>
        <taxon>Fungi</taxon>
        <taxon>Dikarya</taxon>
        <taxon>Basidiomycota</taxon>
        <taxon>Pucciniomycotina</taxon>
        <taxon>Pucciniomycetes</taxon>
        <taxon>Pucciniales</taxon>
        <taxon>Pucciniaceae</taxon>
        <taxon>Puccinia</taxon>
    </lineage>
</organism>
<proteinExistence type="predicted"/>
<keyword evidence="1" id="KW-0732">Signal</keyword>
<accession>A0A0L0VDK6</accession>
<evidence type="ECO:0008006" key="4">
    <source>
        <dbReference type="Google" id="ProtNLM"/>
    </source>
</evidence>
<feature type="signal peptide" evidence="1">
    <location>
        <begin position="1"/>
        <end position="20"/>
    </location>
</feature>
<comment type="caution">
    <text evidence="2">The sequence shown here is derived from an EMBL/GenBank/DDBJ whole genome shotgun (WGS) entry which is preliminary data.</text>
</comment>
<protein>
    <recommendedName>
        <fullName evidence="4">Secreted protein</fullName>
    </recommendedName>
</protein>
<dbReference type="Proteomes" id="UP000054564">
    <property type="component" value="Unassembled WGS sequence"/>
</dbReference>
<dbReference type="EMBL" id="AJIL01000069">
    <property type="protein sequence ID" value="KNE97363.1"/>
    <property type="molecule type" value="Genomic_DNA"/>
</dbReference>
<evidence type="ECO:0000256" key="1">
    <source>
        <dbReference type="SAM" id="SignalP"/>
    </source>
</evidence>
<gene>
    <name evidence="2" type="ORF">PSTG_09340</name>
</gene>
<name>A0A0L0VDK6_9BASI</name>
<reference evidence="3" key="1">
    <citation type="submission" date="2014-03" db="EMBL/GenBank/DDBJ databases">
        <title>The Genome Sequence of Puccinia striiformis f. sp. tritici PST-78.</title>
        <authorList>
            <consortium name="The Broad Institute Genome Sequencing Platform"/>
            <person name="Cuomo C."/>
            <person name="Hulbert S."/>
            <person name="Chen X."/>
            <person name="Walker B."/>
            <person name="Young S.K."/>
            <person name="Zeng Q."/>
            <person name="Gargeya S."/>
            <person name="Fitzgerald M."/>
            <person name="Haas B."/>
            <person name="Abouelleil A."/>
            <person name="Alvarado L."/>
            <person name="Arachchi H.M."/>
            <person name="Berlin A.M."/>
            <person name="Chapman S.B."/>
            <person name="Goldberg J."/>
            <person name="Griggs A."/>
            <person name="Gujja S."/>
            <person name="Hansen M."/>
            <person name="Howarth C."/>
            <person name="Imamovic A."/>
            <person name="Larimer J."/>
            <person name="McCowan C."/>
            <person name="Montmayeur A."/>
            <person name="Murphy C."/>
            <person name="Neiman D."/>
            <person name="Pearson M."/>
            <person name="Priest M."/>
            <person name="Roberts A."/>
            <person name="Saif S."/>
            <person name="Shea T."/>
            <person name="Sisk P."/>
            <person name="Sykes S."/>
            <person name="Wortman J."/>
            <person name="Nusbaum C."/>
            <person name="Birren B."/>
        </authorList>
    </citation>
    <scope>NUCLEOTIDE SEQUENCE [LARGE SCALE GENOMIC DNA]</scope>
    <source>
        <strain evidence="3">race PST-78</strain>
    </source>
</reference>
<evidence type="ECO:0000313" key="3">
    <source>
        <dbReference type="Proteomes" id="UP000054564"/>
    </source>
</evidence>
<keyword evidence="3" id="KW-1185">Reference proteome</keyword>
<evidence type="ECO:0000313" key="2">
    <source>
        <dbReference type="EMBL" id="KNE97363.1"/>
    </source>
</evidence>
<sequence>MKATVAVIFLAVLILPAVMANPEPPSQHSTCYNYFLGKDKCVFAAEVDADRCPAPTNSHQKRSGSTPLFTPKTENMKRSNDHLLERRYDTTTKARKTVTMLYTCPEPQKPNPDGLGVCLWAGAGSKSTGWVNKEIHQNCGKQIYIQRKGVPAIYPNIIGGCDFGDKVENDVGCFNIALNEKLFEALKPTEEERKAGSLSQGVTWDFNNLKGDKKENGST</sequence>